<feature type="transmembrane region" description="Helical" evidence="8">
    <location>
        <begin position="12"/>
        <end position="29"/>
    </location>
</feature>
<feature type="transmembrane region" description="Helical" evidence="8">
    <location>
        <begin position="241"/>
        <end position="273"/>
    </location>
</feature>
<evidence type="ECO:0000256" key="1">
    <source>
        <dbReference type="ARBA" id="ARBA00004651"/>
    </source>
</evidence>
<keyword evidence="3" id="KW-0813">Transport</keyword>
<evidence type="ECO:0000256" key="6">
    <source>
        <dbReference type="ARBA" id="ARBA00022989"/>
    </source>
</evidence>
<reference evidence="10" key="1">
    <citation type="submission" date="2018-06" db="EMBL/GenBank/DDBJ databases">
        <authorList>
            <person name="Zhirakovskaya E."/>
        </authorList>
    </citation>
    <scope>NUCLEOTIDE SEQUENCE</scope>
</reference>
<feature type="transmembrane region" description="Helical" evidence="8">
    <location>
        <begin position="104"/>
        <end position="122"/>
    </location>
</feature>
<dbReference type="PANTHER" id="PTHR43568:SF1">
    <property type="entry name" value="P PROTEIN"/>
    <property type="match status" value="1"/>
</dbReference>
<comment type="subcellular location">
    <subcellularLocation>
        <location evidence="1">Cell membrane</location>
        <topology evidence="1">Multi-pass membrane protein</topology>
    </subcellularLocation>
</comment>
<evidence type="ECO:0000256" key="7">
    <source>
        <dbReference type="ARBA" id="ARBA00023136"/>
    </source>
</evidence>
<keyword evidence="5 8" id="KW-0812">Transmembrane</keyword>
<gene>
    <name evidence="10" type="ORF">MNBD_NITROSPIRAE02-1683</name>
</gene>
<dbReference type="GO" id="GO:0015105">
    <property type="term" value="F:arsenite transmembrane transporter activity"/>
    <property type="evidence" value="ECO:0007669"/>
    <property type="project" value="InterPro"/>
</dbReference>
<proteinExistence type="inferred from homology"/>
<dbReference type="InterPro" id="IPR004680">
    <property type="entry name" value="Cit_transptr-like_dom"/>
</dbReference>
<feature type="transmembrane region" description="Helical" evidence="8">
    <location>
        <begin position="64"/>
        <end position="83"/>
    </location>
</feature>
<dbReference type="InterPro" id="IPR000802">
    <property type="entry name" value="Arsenical_pump_ArsB"/>
</dbReference>
<dbReference type="InterPro" id="IPR051475">
    <property type="entry name" value="Diverse_Ion_Transporter"/>
</dbReference>
<name>A0A3B1D2T0_9ZZZZ</name>
<keyword evidence="7 8" id="KW-0472">Membrane</keyword>
<keyword evidence="6 8" id="KW-1133">Transmembrane helix</keyword>
<comment type="similarity">
    <text evidence="2">Belongs to the CitM (TC 2.A.11) transporter family.</text>
</comment>
<keyword evidence="4" id="KW-1003">Cell membrane</keyword>
<sequence length="452" mass="50064">MTHEATPFVMNATFWTATIIFLLAYTLIVSEKVHKTVVAIFGAALMLVLKILEQKEAFHVEEFGIDWNVIFLLISMMIIINLMKPTGFFEYIAIKSAKLGKGEPMRIMTIFAIVTAILSALLDNVTTVLLLAPVTLLIADALEVDPIPFLIAEALASNIGGTATLIGDPPNIMIASKAKLNFMDFIYNLTPAIIVIMAAFLFVLKIMFGKKLHVRPELKQRILEMDEKEAIKDPLMLKKSLFVLSIVIVGFVLHGTFNYEPATVALFGAGLLLLLSGTHEPHHVLAEVEWPTIFFFMGLFIIIGGVVKVGLIKWMSIEVLAITHGNMFATSMLIMWFSAFASAFVDNIPYVATMNPLIIDMAKQIWPHLQGIQLLHNPELMPVWWSLALGACLGGNGTAIGASANVIVVGLAERAGKKISFIRFMAYGMPVMIITVFISMIYVWLRYYVLKI</sequence>
<evidence type="ECO:0000259" key="9">
    <source>
        <dbReference type="Pfam" id="PF03600"/>
    </source>
</evidence>
<protein>
    <submittedName>
        <fullName evidence="10">Na+/H+ antiporter NhaD and related arsenite permeases</fullName>
    </submittedName>
</protein>
<dbReference type="PRINTS" id="PR00758">
    <property type="entry name" value="ARSENICPUMP"/>
</dbReference>
<dbReference type="Pfam" id="PF03600">
    <property type="entry name" value="CitMHS"/>
    <property type="match status" value="1"/>
</dbReference>
<organism evidence="10">
    <name type="scientific">hydrothermal vent metagenome</name>
    <dbReference type="NCBI Taxonomy" id="652676"/>
    <lineage>
        <taxon>unclassified sequences</taxon>
        <taxon>metagenomes</taxon>
        <taxon>ecological metagenomes</taxon>
    </lineage>
</organism>
<evidence type="ECO:0000256" key="5">
    <source>
        <dbReference type="ARBA" id="ARBA00022692"/>
    </source>
</evidence>
<evidence type="ECO:0000256" key="4">
    <source>
        <dbReference type="ARBA" id="ARBA00022475"/>
    </source>
</evidence>
<evidence type="ECO:0000256" key="2">
    <source>
        <dbReference type="ARBA" id="ARBA00009843"/>
    </source>
</evidence>
<feature type="transmembrane region" description="Helical" evidence="8">
    <location>
        <begin position="293"/>
        <end position="315"/>
    </location>
</feature>
<dbReference type="AlphaFoldDB" id="A0A3B1D2T0"/>
<accession>A0A3B1D2T0</accession>
<feature type="transmembrane region" description="Helical" evidence="8">
    <location>
        <begin position="185"/>
        <end position="208"/>
    </location>
</feature>
<feature type="transmembrane region" description="Helical" evidence="8">
    <location>
        <begin position="424"/>
        <end position="445"/>
    </location>
</feature>
<evidence type="ECO:0000313" key="10">
    <source>
        <dbReference type="EMBL" id="VAX30494.1"/>
    </source>
</evidence>
<evidence type="ECO:0000256" key="8">
    <source>
        <dbReference type="SAM" id="Phobius"/>
    </source>
</evidence>
<dbReference type="PANTHER" id="PTHR43568">
    <property type="entry name" value="P PROTEIN"/>
    <property type="match status" value="1"/>
</dbReference>
<dbReference type="CDD" id="cd01116">
    <property type="entry name" value="P_permease"/>
    <property type="match status" value="1"/>
</dbReference>
<feature type="transmembrane region" description="Helical" evidence="8">
    <location>
        <begin position="383"/>
        <end position="412"/>
    </location>
</feature>
<feature type="transmembrane region" description="Helical" evidence="8">
    <location>
        <begin position="327"/>
        <end position="345"/>
    </location>
</feature>
<dbReference type="GO" id="GO:0005886">
    <property type="term" value="C:plasma membrane"/>
    <property type="evidence" value="ECO:0007669"/>
    <property type="project" value="UniProtKB-SubCell"/>
</dbReference>
<evidence type="ECO:0000256" key="3">
    <source>
        <dbReference type="ARBA" id="ARBA00022448"/>
    </source>
</evidence>
<feature type="domain" description="Citrate transporter-like" evidence="9">
    <location>
        <begin position="25"/>
        <end position="390"/>
    </location>
</feature>
<dbReference type="EMBL" id="UOGH01000166">
    <property type="protein sequence ID" value="VAX30494.1"/>
    <property type="molecule type" value="Genomic_DNA"/>
</dbReference>